<name>A0A1H6K722_9FLAO</name>
<dbReference type="SUPFAM" id="SSF51735">
    <property type="entry name" value="NAD(P)-binding Rossmann-fold domains"/>
    <property type="match status" value="1"/>
</dbReference>
<dbReference type="RefSeq" id="WP_091096595.1">
    <property type="nucleotide sequence ID" value="NZ_FNXE01000007.1"/>
</dbReference>
<dbReference type="InterPro" id="IPR046346">
    <property type="entry name" value="Aminoacid_DH-like_N_sf"/>
</dbReference>
<dbReference type="EMBL" id="FNXE01000007">
    <property type="protein sequence ID" value="SEH67294.1"/>
    <property type="molecule type" value="Genomic_DNA"/>
</dbReference>
<proteinExistence type="inferred from homology"/>
<dbReference type="Pfam" id="PF02812">
    <property type="entry name" value="ELFV_dehydrog_N"/>
    <property type="match status" value="1"/>
</dbReference>
<dbReference type="Gene3D" id="3.40.50.720">
    <property type="entry name" value="NAD(P)-binding Rossmann-like Domain"/>
    <property type="match status" value="1"/>
</dbReference>
<dbReference type="OrthoDB" id="9803297at2"/>
<keyword evidence="6" id="KW-1185">Reference proteome</keyword>
<dbReference type="AlphaFoldDB" id="A0A1H6K722"/>
<dbReference type="GO" id="GO:0004352">
    <property type="term" value="F:glutamate dehydrogenase (NAD+) activity"/>
    <property type="evidence" value="ECO:0007669"/>
    <property type="project" value="TreeGrafter"/>
</dbReference>
<evidence type="ECO:0000313" key="5">
    <source>
        <dbReference type="EMBL" id="SEH67294.1"/>
    </source>
</evidence>
<dbReference type="PANTHER" id="PTHR11606">
    <property type="entry name" value="GLUTAMATE DEHYDROGENASE"/>
    <property type="match status" value="1"/>
</dbReference>
<dbReference type="Gene3D" id="3.40.50.10860">
    <property type="entry name" value="Leucine Dehydrogenase, chain A, domain 1"/>
    <property type="match status" value="1"/>
</dbReference>
<evidence type="ECO:0000256" key="3">
    <source>
        <dbReference type="RuleBase" id="RU004417"/>
    </source>
</evidence>
<comment type="similarity">
    <text evidence="1 3">Belongs to the Glu/Leu/Phe/Val dehydrogenases family.</text>
</comment>
<dbReference type="GO" id="GO:0006538">
    <property type="term" value="P:L-glutamate catabolic process"/>
    <property type="evidence" value="ECO:0007669"/>
    <property type="project" value="TreeGrafter"/>
</dbReference>
<dbReference type="InterPro" id="IPR036291">
    <property type="entry name" value="NAD(P)-bd_dom_sf"/>
</dbReference>
<dbReference type="Pfam" id="PF00208">
    <property type="entry name" value="ELFV_dehydrog"/>
    <property type="match status" value="1"/>
</dbReference>
<dbReference type="InterPro" id="IPR006095">
    <property type="entry name" value="Glu/Leu/Phe/Val/Trp_DH"/>
</dbReference>
<dbReference type="PRINTS" id="PR00082">
    <property type="entry name" value="GLFDHDRGNASE"/>
</dbReference>
<protein>
    <submittedName>
        <fullName evidence="5">Glutamate dehydrogenase/leucine dehydrogenase</fullName>
    </submittedName>
</protein>
<reference evidence="5 6" key="1">
    <citation type="submission" date="2016-10" db="EMBL/GenBank/DDBJ databases">
        <authorList>
            <person name="de Groot N.N."/>
        </authorList>
    </citation>
    <scope>NUCLEOTIDE SEQUENCE [LARGE SCALE GENOMIC DNA]</scope>
    <source>
        <strain evidence="5 6">CGMCC 1.10825</strain>
    </source>
</reference>
<feature type="domain" description="Glutamate/phenylalanine/leucine/valine/L-tryptophan dehydrogenase C-terminal" evidence="4">
    <location>
        <begin position="181"/>
        <end position="408"/>
    </location>
</feature>
<evidence type="ECO:0000259" key="4">
    <source>
        <dbReference type="SMART" id="SM00839"/>
    </source>
</evidence>
<evidence type="ECO:0000256" key="1">
    <source>
        <dbReference type="ARBA" id="ARBA00006382"/>
    </source>
</evidence>
<dbReference type="SMART" id="SM00839">
    <property type="entry name" value="ELFV_dehydrog"/>
    <property type="match status" value="1"/>
</dbReference>
<accession>A0A1H6K722</accession>
<sequence>MKDLLKKFEDKKPEVVFHWSDSETEAEGWTVINSLRGGAAGGGTRMRKGLDMNEVLSLAKTMEVKFTVAGPAIGGAKSGINFDPADPRKEGVLRRWYKAVFPLLKNYYGTGGDLNVDEIHEVIPMTEDCGLWHPQEGVFNGHFKPTEAEKINRVGQLRQGVLMEVVDTNYTPDVSKKIKVADLITGYGVAEAVRHFYDIYGGNVAGKKVIVQGFGNVGAAAAYYFAQMGAKVVGIIDRDGGIMNSEGYSFEEIKELFLNKNGNTLVADNMIPFAEINEKIWSMGAEVFAPCAASRLIQKDQVDAMIGSGLEVISCGANVPFADKEIFFGPIMEYVDSKISLIPDFISNCGMARVFAYFMENRVPMNDTKVFEDTSSTIKKALEKAHSLNAAKTNVSAAAFENALKQLV</sequence>
<dbReference type="Proteomes" id="UP000199634">
    <property type="component" value="Unassembled WGS sequence"/>
</dbReference>
<dbReference type="InterPro" id="IPR006096">
    <property type="entry name" value="Glu/Leu/Phe/Val/Trp_DH_C"/>
</dbReference>
<evidence type="ECO:0000313" key="6">
    <source>
        <dbReference type="Proteomes" id="UP000199634"/>
    </source>
</evidence>
<dbReference type="STRING" id="1159016.SAMN02927937_00810"/>
<dbReference type="PANTHER" id="PTHR11606:SF13">
    <property type="entry name" value="GLUTAMATE DEHYDROGENASE 1, MITOCHONDRIAL"/>
    <property type="match status" value="1"/>
</dbReference>
<gene>
    <name evidence="5" type="ORF">SAMN02927937_00810</name>
</gene>
<evidence type="ECO:0000256" key="2">
    <source>
        <dbReference type="ARBA" id="ARBA00023002"/>
    </source>
</evidence>
<dbReference type="InterPro" id="IPR006097">
    <property type="entry name" value="Glu/Leu/Phe/Val/Trp_DH_dimer"/>
</dbReference>
<dbReference type="SUPFAM" id="SSF53223">
    <property type="entry name" value="Aminoacid dehydrogenase-like, N-terminal domain"/>
    <property type="match status" value="1"/>
</dbReference>
<organism evidence="5 6">
    <name type="scientific">Paenimyroides marinum</name>
    <dbReference type="NCBI Taxonomy" id="1159016"/>
    <lineage>
        <taxon>Bacteria</taxon>
        <taxon>Pseudomonadati</taxon>
        <taxon>Bacteroidota</taxon>
        <taxon>Flavobacteriia</taxon>
        <taxon>Flavobacteriales</taxon>
        <taxon>Flavobacteriaceae</taxon>
        <taxon>Paenimyroides</taxon>
    </lineage>
</organism>
<keyword evidence="2 3" id="KW-0560">Oxidoreductase</keyword>